<evidence type="ECO:0000313" key="3">
    <source>
        <dbReference type="Proteomes" id="UP000181980"/>
    </source>
</evidence>
<dbReference type="PANTHER" id="PTHR43805:SF1">
    <property type="entry name" value="GP-PDE DOMAIN-CONTAINING PROTEIN"/>
    <property type="match status" value="1"/>
</dbReference>
<dbReference type="AlphaFoldDB" id="A0A1H5M318"/>
<protein>
    <submittedName>
        <fullName evidence="2">Glycerophosphoryl diester phosphodiesterase</fullName>
    </submittedName>
</protein>
<dbReference type="Pfam" id="PF03009">
    <property type="entry name" value="GDPD"/>
    <property type="match status" value="1"/>
</dbReference>
<dbReference type="GO" id="GO:0008081">
    <property type="term" value="F:phosphoric diester hydrolase activity"/>
    <property type="evidence" value="ECO:0007669"/>
    <property type="project" value="InterPro"/>
</dbReference>
<dbReference type="STRING" id="561176.SAMN04488561_2910"/>
<evidence type="ECO:0000313" key="2">
    <source>
        <dbReference type="EMBL" id="SEE83686.1"/>
    </source>
</evidence>
<dbReference type="EMBL" id="FNUC01000003">
    <property type="protein sequence ID" value="SEE83686.1"/>
    <property type="molecule type" value="Genomic_DNA"/>
</dbReference>
<dbReference type="Proteomes" id="UP000181980">
    <property type="component" value="Unassembled WGS sequence"/>
</dbReference>
<dbReference type="SUPFAM" id="SSF51695">
    <property type="entry name" value="PLC-like phosphodiesterases"/>
    <property type="match status" value="1"/>
</dbReference>
<gene>
    <name evidence="2" type="ORF">SAMN04488561_2910</name>
</gene>
<dbReference type="InterPro" id="IPR030395">
    <property type="entry name" value="GP_PDE_dom"/>
</dbReference>
<proteinExistence type="predicted"/>
<reference evidence="3" key="1">
    <citation type="submission" date="2016-10" db="EMBL/GenBank/DDBJ databases">
        <authorList>
            <person name="Varghese N."/>
            <person name="Submissions S."/>
        </authorList>
    </citation>
    <scope>NUCLEOTIDE SEQUENCE [LARGE SCALE GENOMIC DNA]</scope>
    <source>
        <strain evidence="3">DSM 45237</strain>
    </source>
</reference>
<sequence>MAGIHPYLDRPGPLALAHRGFSRTGLENSMAAFAAAVELAYDYVETDVHATADGVAVALHDATLDRVTDRTGAVAELPWSEVRRALIGGVEPVPALEDVLGSWPSLRVNIDVKSAGAVAPLARVLDRTRAHDRVCVASFSDARRRAVLRRLAAPVASSAGQTLIATFVAAASMPGLRGFAGSVLRGVDCLQVPATFRGIEVVTPATVAAAHAAGRPVHVWTVNEPAEMRRLLDLGVDGLITDRADLLREVLESRGQWNPAA</sequence>
<dbReference type="PROSITE" id="PS51704">
    <property type="entry name" value="GP_PDE"/>
    <property type="match status" value="1"/>
</dbReference>
<dbReference type="OrthoDB" id="5241788at2"/>
<organism evidence="2 3">
    <name type="scientific">Jiangella alba</name>
    <dbReference type="NCBI Taxonomy" id="561176"/>
    <lineage>
        <taxon>Bacteria</taxon>
        <taxon>Bacillati</taxon>
        <taxon>Actinomycetota</taxon>
        <taxon>Actinomycetes</taxon>
        <taxon>Jiangellales</taxon>
        <taxon>Jiangellaceae</taxon>
        <taxon>Jiangella</taxon>
    </lineage>
</organism>
<keyword evidence="3" id="KW-1185">Reference proteome</keyword>
<dbReference type="RefSeq" id="WP_069113316.1">
    <property type="nucleotide sequence ID" value="NZ_FNUC01000003.1"/>
</dbReference>
<dbReference type="GO" id="GO:0006629">
    <property type="term" value="P:lipid metabolic process"/>
    <property type="evidence" value="ECO:0007669"/>
    <property type="project" value="InterPro"/>
</dbReference>
<evidence type="ECO:0000259" key="1">
    <source>
        <dbReference type="PROSITE" id="PS51704"/>
    </source>
</evidence>
<accession>A0A1H5M318</accession>
<dbReference type="PANTHER" id="PTHR43805">
    <property type="entry name" value="GLYCEROPHOSPHORYL DIESTER PHOSPHODIESTERASE"/>
    <property type="match status" value="1"/>
</dbReference>
<dbReference type="InterPro" id="IPR017946">
    <property type="entry name" value="PLC-like_Pdiesterase_TIM-brl"/>
</dbReference>
<dbReference type="Gene3D" id="3.20.20.190">
    <property type="entry name" value="Phosphatidylinositol (PI) phosphodiesterase"/>
    <property type="match status" value="1"/>
</dbReference>
<name>A0A1H5M318_9ACTN</name>
<feature type="domain" description="GP-PDE" evidence="1">
    <location>
        <begin position="13"/>
        <end position="251"/>
    </location>
</feature>